<dbReference type="InterPro" id="IPR000504">
    <property type="entry name" value="RRM_dom"/>
</dbReference>
<dbReference type="EMBL" id="MTYJ01000235">
    <property type="protein sequence ID" value="OWA51685.1"/>
    <property type="molecule type" value="Genomic_DNA"/>
</dbReference>
<dbReference type="AlphaFoldDB" id="A0A9X6ND09"/>
<dbReference type="Pfam" id="PF00076">
    <property type="entry name" value="RRM_1"/>
    <property type="match status" value="1"/>
</dbReference>
<keyword evidence="1 2" id="KW-0694">RNA-binding</keyword>
<evidence type="ECO:0000256" key="2">
    <source>
        <dbReference type="PROSITE-ProRule" id="PRU00176"/>
    </source>
</evidence>
<evidence type="ECO:0000259" key="4">
    <source>
        <dbReference type="PROSITE" id="PS50102"/>
    </source>
</evidence>
<proteinExistence type="predicted"/>
<keyword evidence="6" id="KW-1185">Reference proteome</keyword>
<dbReference type="InterPro" id="IPR052462">
    <property type="entry name" value="SLIRP/GR-RBP-like"/>
</dbReference>
<reference evidence="6" key="1">
    <citation type="submission" date="2017-01" db="EMBL/GenBank/DDBJ databases">
        <title>Comparative genomics of anhydrobiosis in the tardigrade Hypsibius dujardini.</title>
        <authorList>
            <person name="Yoshida Y."/>
            <person name="Koutsovoulos G."/>
            <person name="Laetsch D."/>
            <person name="Stevens L."/>
            <person name="Kumar S."/>
            <person name="Horikawa D."/>
            <person name="Ishino K."/>
            <person name="Komine S."/>
            <person name="Tomita M."/>
            <person name="Blaxter M."/>
            <person name="Arakawa K."/>
        </authorList>
    </citation>
    <scope>NUCLEOTIDE SEQUENCE [LARGE SCALE GENOMIC DNA]</scope>
    <source>
        <strain evidence="6">Z151</strain>
    </source>
</reference>
<evidence type="ECO:0000313" key="5">
    <source>
        <dbReference type="EMBL" id="OWA51685.1"/>
    </source>
</evidence>
<dbReference type="SMART" id="SM00360">
    <property type="entry name" value="RRM"/>
    <property type="match status" value="1"/>
</dbReference>
<evidence type="ECO:0000256" key="3">
    <source>
        <dbReference type="SAM" id="MobiDB-lite"/>
    </source>
</evidence>
<feature type="region of interest" description="Disordered" evidence="3">
    <location>
        <begin position="49"/>
        <end position="88"/>
    </location>
</feature>
<feature type="compositionally biased region" description="Polar residues" evidence="3">
    <location>
        <begin position="65"/>
        <end position="81"/>
    </location>
</feature>
<dbReference type="PANTHER" id="PTHR48027">
    <property type="entry name" value="HETEROGENEOUS NUCLEAR RIBONUCLEOPROTEIN 87F-RELATED"/>
    <property type="match status" value="1"/>
</dbReference>
<dbReference type="GO" id="GO:0003723">
    <property type="term" value="F:RNA binding"/>
    <property type="evidence" value="ECO:0007669"/>
    <property type="project" value="UniProtKB-UniRule"/>
</dbReference>
<comment type="caution">
    <text evidence="5">The sequence shown here is derived from an EMBL/GenBank/DDBJ whole genome shotgun (WGS) entry which is preliminary data.</text>
</comment>
<evidence type="ECO:0000256" key="1">
    <source>
        <dbReference type="ARBA" id="ARBA00022884"/>
    </source>
</evidence>
<dbReference type="InterPro" id="IPR035979">
    <property type="entry name" value="RBD_domain_sf"/>
</dbReference>
<dbReference type="InterPro" id="IPR012677">
    <property type="entry name" value="Nucleotide-bd_a/b_plait_sf"/>
</dbReference>
<gene>
    <name evidence="5" type="ORF">BV898_16158</name>
</gene>
<dbReference type="SUPFAM" id="SSF54928">
    <property type="entry name" value="RNA-binding domain, RBD"/>
    <property type="match status" value="1"/>
</dbReference>
<organism evidence="5 6">
    <name type="scientific">Hypsibius exemplaris</name>
    <name type="common">Freshwater tardigrade</name>
    <dbReference type="NCBI Taxonomy" id="2072580"/>
    <lineage>
        <taxon>Eukaryota</taxon>
        <taxon>Metazoa</taxon>
        <taxon>Ecdysozoa</taxon>
        <taxon>Tardigrada</taxon>
        <taxon>Eutardigrada</taxon>
        <taxon>Parachela</taxon>
        <taxon>Hypsibioidea</taxon>
        <taxon>Hypsibiidae</taxon>
        <taxon>Hypsibius</taxon>
    </lineage>
</organism>
<feature type="domain" description="RRM" evidence="4">
    <location>
        <begin position="100"/>
        <end position="179"/>
    </location>
</feature>
<dbReference type="OrthoDB" id="762982at2759"/>
<name>A0A9X6ND09_HYPEX</name>
<dbReference type="Proteomes" id="UP000192578">
    <property type="component" value="Unassembled WGS sequence"/>
</dbReference>
<feature type="region of interest" description="Disordered" evidence="3">
    <location>
        <begin position="307"/>
        <end position="338"/>
    </location>
</feature>
<protein>
    <recommendedName>
        <fullName evidence="4">RRM domain-containing protein</fullName>
    </recommendedName>
</protein>
<accession>A0A9X6ND09</accession>
<dbReference type="PROSITE" id="PS50102">
    <property type="entry name" value="RRM"/>
    <property type="match status" value="1"/>
</dbReference>
<sequence length="362" mass="38096">MPSVMAANLGVWTNSNASATQHPLGLTHKDPLTSLGWTTDRETDRVGHFTSEAGGDVLKIDHSSRTSSMQQRSLPATSRPATTRRPAIRSDSQKVIEVRNRIFVGGLTEAINEDDLRGLFGRYGQINEVQIKARGGDQFRGFGFITFSRNAEAADALRDCLGEVHTLRGRKINVQAAFKRVDKVSVSPTPTPIAGPAGWMGGAPTPFGGGPGQLFPPTLPPLPLPVTFNPFYFGPPVLVNGMWLVGPGGPSAGGMPLPMGGGFMMPPLMEPDVMEWKPIPTAATPINSSALLGNDIINGGRSHCGGGGGAGAGEHGKLGESRMGSFGGDFQPIGTRSSATDTLNCGSHFTTQSLSAPWFLPN</sequence>
<dbReference type="Gene3D" id="3.30.70.330">
    <property type="match status" value="1"/>
</dbReference>
<evidence type="ECO:0000313" key="6">
    <source>
        <dbReference type="Proteomes" id="UP000192578"/>
    </source>
</evidence>